<sequence length="315" mass="36499">MGSKQEEWPGPSTSQPGPSNSHIVINPLAGQYGEIAEIPPFRGKKAKPKKPVPEPIDPETARLRLLAEKRRCVAISKAYNLFTDEEIQQLPPEIVPRSIYFGAIDDDIETGTNQIENEIEHEIEDEQQPIMEIVRPNRGRIRQVVHDRWIRFRNFFRRIRQVIMSNFFDSYAPTAHHGMMGTTEEESLAIEHRSRTVIPEEEKMHVHMLYIRQMEANQRPTPYVEPTYGDRKTKVSQEYIDFVMYKDLQPLVELKKWKTEENCLKTNVTEARNALNKVSKVPKKIDEEEEETEDPKASDPLLVPDNERQGTSKDA</sequence>
<name>A0A9P1J1S7_9PELO</name>
<feature type="region of interest" description="Disordered" evidence="1">
    <location>
        <begin position="273"/>
        <end position="315"/>
    </location>
</feature>
<evidence type="ECO:0000256" key="1">
    <source>
        <dbReference type="SAM" id="MobiDB-lite"/>
    </source>
</evidence>
<gene>
    <name evidence="2" type="ORF">CAMP_LOCUS17744</name>
</gene>
<evidence type="ECO:0000313" key="2">
    <source>
        <dbReference type="EMBL" id="CAI5455107.1"/>
    </source>
</evidence>
<evidence type="ECO:0000313" key="3">
    <source>
        <dbReference type="Proteomes" id="UP001152747"/>
    </source>
</evidence>
<proteinExistence type="predicted"/>
<protein>
    <submittedName>
        <fullName evidence="2">Uncharacterized protein</fullName>
    </submittedName>
</protein>
<feature type="compositionally biased region" description="Basic and acidic residues" evidence="1">
    <location>
        <begin position="305"/>
        <end position="315"/>
    </location>
</feature>
<feature type="region of interest" description="Disordered" evidence="1">
    <location>
        <begin position="1"/>
        <end position="56"/>
    </location>
</feature>
<keyword evidence="3" id="KW-1185">Reference proteome</keyword>
<dbReference type="OrthoDB" id="5863477at2759"/>
<accession>A0A9P1J1S7</accession>
<dbReference type="Proteomes" id="UP001152747">
    <property type="component" value="Unassembled WGS sequence"/>
</dbReference>
<dbReference type="AlphaFoldDB" id="A0A9P1J1S7"/>
<comment type="caution">
    <text evidence="2">The sequence shown here is derived from an EMBL/GenBank/DDBJ whole genome shotgun (WGS) entry which is preliminary data.</text>
</comment>
<reference evidence="2" key="1">
    <citation type="submission" date="2022-11" db="EMBL/GenBank/DDBJ databases">
        <authorList>
            <person name="Kikuchi T."/>
        </authorList>
    </citation>
    <scope>NUCLEOTIDE SEQUENCE</scope>
    <source>
        <strain evidence="2">PS1010</strain>
    </source>
</reference>
<feature type="compositionally biased region" description="Polar residues" evidence="1">
    <location>
        <begin position="11"/>
        <end position="23"/>
    </location>
</feature>
<dbReference type="EMBL" id="CANHGI010000006">
    <property type="protein sequence ID" value="CAI5455107.1"/>
    <property type="molecule type" value="Genomic_DNA"/>
</dbReference>
<organism evidence="2 3">
    <name type="scientific">Caenorhabditis angaria</name>
    <dbReference type="NCBI Taxonomy" id="860376"/>
    <lineage>
        <taxon>Eukaryota</taxon>
        <taxon>Metazoa</taxon>
        <taxon>Ecdysozoa</taxon>
        <taxon>Nematoda</taxon>
        <taxon>Chromadorea</taxon>
        <taxon>Rhabditida</taxon>
        <taxon>Rhabditina</taxon>
        <taxon>Rhabditomorpha</taxon>
        <taxon>Rhabditoidea</taxon>
        <taxon>Rhabditidae</taxon>
        <taxon>Peloderinae</taxon>
        <taxon>Caenorhabditis</taxon>
    </lineage>
</organism>